<accession>A0A8J4UWD1</accession>
<organism evidence="2 3">
    <name type="scientific">Polysphondylium violaceum</name>
    <dbReference type="NCBI Taxonomy" id="133409"/>
    <lineage>
        <taxon>Eukaryota</taxon>
        <taxon>Amoebozoa</taxon>
        <taxon>Evosea</taxon>
        <taxon>Eumycetozoa</taxon>
        <taxon>Dictyostelia</taxon>
        <taxon>Dictyosteliales</taxon>
        <taxon>Dictyosteliaceae</taxon>
        <taxon>Polysphondylium</taxon>
    </lineage>
</organism>
<dbReference type="EMBL" id="AJWJ01000657">
    <property type="protein sequence ID" value="KAF2069463.1"/>
    <property type="molecule type" value="Genomic_DNA"/>
</dbReference>
<comment type="caution">
    <text evidence="2">The sequence shown here is derived from an EMBL/GenBank/DDBJ whole genome shotgun (WGS) entry which is preliminary data.</text>
</comment>
<evidence type="ECO:0008006" key="4">
    <source>
        <dbReference type="Google" id="ProtNLM"/>
    </source>
</evidence>
<name>A0A8J4UWD1_9MYCE</name>
<sequence length="313" mass="36025">MSFKIIGLIYFGDLEGLSEATQLSFQIILATWHCLLMMTSGILLFKKREYTFLGRLVFSIIFAHSLAKTLSNILYMYCLQNLENDQASTAFNIFELVGIVTYYCMYDIVLFSWVEVVFRVSHLGYGEEKVHKWRNIFCIFTACWILAIFIISDLVINKDQEIAIKVFGFGLVSVTIFSFILSMAFLFYWIRLHKLIKSIPINSVGSTKSQFLGKFAVLSFIFIICLDVKIVHYALNIHDPFSSDIWDLYAFNYLPEAIAVTTALVFFMGSKTNMELEQEREYSETERANIKRRQEKQLLLNGASATSDESISI</sequence>
<feature type="transmembrane region" description="Helical" evidence="1">
    <location>
        <begin position="89"/>
        <end position="114"/>
    </location>
</feature>
<gene>
    <name evidence="2" type="ORF">CYY_009218</name>
</gene>
<proteinExistence type="predicted"/>
<dbReference type="AlphaFoldDB" id="A0A8J4UWD1"/>
<feature type="transmembrane region" description="Helical" evidence="1">
    <location>
        <begin position="211"/>
        <end position="230"/>
    </location>
</feature>
<feature type="transmembrane region" description="Helical" evidence="1">
    <location>
        <begin position="250"/>
        <end position="270"/>
    </location>
</feature>
<feature type="transmembrane region" description="Helical" evidence="1">
    <location>
        <begin position="135"/>
        <end position="156"/>
    </location>
</feature>
<dbReference type="Proteomes" id="UP000695562">
    <property type="component" value="Unassembled WGS sequence"/>
</dbReference>
<keyword evidence="1" id="KW-0472">Membrane</keyword>
<dbReference type="InterPro" id="IPR040226">
    <property type="entry name" value="THH1/TOM1/TOM3"/>
</dbReference>
<evidence type="ECO:0000313" key="2">
    <source>
        <dbReference type="EMBL" id="KAF2069463.1"/>
    </source>
</evidence>
<reference evidence="2" key="1">
    <citation type="submission" date="2020-01" db="EMBL/GenBank/DDBJ databases">
        <title>Development of genomics and gene disruption for Polysphondylium violaceum indicates a role for the polyketide synthase stlB in stalk morphogenesis.</title>
        <authorList>
            <person name="Narita B."/>
            <person name="Kawabe Y."/>
            <person name="Kin K."/>
            <person name="Saito T."/>
            <person name="Gibbs R."/>
            <person name="Kuspa A."/>
            <person name="Muzny D."/>
            <person name="Queller D."/>
            <person name="Richards S."/>
            <person name="Strassman J."/>
            <person name="Sucgang R."/>
            <person name="Worley K."/>
            <person name="Schaap P."/>
        </authorList>
    </citation>
    <scope>NUCLEOTIDE SEQUENCE</scope>
    <source>
        <strain evidence="2">QSvi11</strain>
    </source>
</reference>
<feature type="transmembrane region" description="Helical" evidence="1">
    <location>
        <begin position="23"/>
        <end position="44"/>
    </location>
</feature>
<keyword evidence="1" id="KW-1133">Transmembrane helix</keyword>
<feature type="transmembrane region" description="Helical" evidence="1">
    <location>
        <begin position="162"/>
        <end position="190"/>
    </location>
</feature>
<keyword evidence="1" id="KW-0812">Transmembrane</keyword>
<keyword evidence="3" id="KW-1185">Reference proteome</keyword>
<protein>
    <recommendedName>
        <fullName evidence="4">THH1/TOM1/TOM3 domain-containing protein</fullName>
    </recommendedName>
</protein>
<feature type="transmembrane region" description="Helical" evidence="1">
    <location>
        <begin position="56"/>
        <end position="77"/>
    </location>
</feature>
<dbReference type="PANTHER" id="PTHR31142:SF35">
    <property type="entry name" value="THH1_TOM1_TOM3 DOMAIN-CONTAINING PROTEIN"/>
    <property type="match status" value="1"/>
</dbReference>
<dbReference type="OrthoDB" id="18552at2759"/>
<evidence type="ECO:0000256" key="1">
    <source>
        <dbReference type="SAM" id="Phobius"/>
    </source>
</evidence>
<evidence type="ECO:0000313" key="3">
    <source>
        <dbReference type="Proteomes" id="UP000695562"/>
    </source>
</evidence>
<dbReference type="PANTHER" id="PTHR31142">
    <property type="entry name" value="TOBAMOVIRUS MULTIPLICATION PROTEIN 1-LIKE ISOFORM X1"/>
    <property type="match status" value="1"/>
</dbReference>